<gene>
    <name evidence="3" type="ORF">GCM10009798_06650</name>
</gene>
<evidence type="ECO:0000256" key="1">
    <source>
        <dbReference type="SAM" id="MobiDB-lite"/>
    </source>
</evidence>
<keyword evidence="2" id="KW-1133">Transmembrane helix</keyword>
<dbReference type="EMBL" id="BAAAPB010000001">
    <property type="protein sequence ID" value="GAA1950069.1"/>
    <property type="molecule type" value="Genomic_DNA"/>
</dbReference>
<keyword evidence="2" id="KW-0472">Membrane</keyword>
<feature type="transmembrane region" description="Helical" evidence="2">
    <location>
        <begin position="40"/>
        <end position="62"/>
    </location>
</feature>
<feature type="region of interest" description="Disordered" evidence="1">
    <location>
        <begin position="65"/>
        <end position="90"/>
    </location>
</feature>
<keyword evidence="4" id="KW-1185">Reference proteome</keyword>
<protein>
    <submittedName>
        <fullName evidence="3">Uncharacterized protein</fullName>
    </submittedName>
</protein>
<proteinExistence type="predicted"/>
<name>A0ABP5BPE9_9ACTN</name>
<dbReference type="Proteomes" id="UP001500571">
    <property type="component" value="Unassembled WGS sequence"/>
</dbReference>
<organism evidence="3 4">
    <name type="scientific">Nocardioides panacihumi</name>
    <dbReference type="NCBI Taxonomy" id="400774"/>
    <lineage>
        <taxon>Bacteria</taxon>
        <taxon>Bacillati</taxon>
        <taxon>Actinomycetota</taxon>
        <taxon>Actinomycetes</taxon>
        <taxon>Propionibacteriales</taxon>
        <taxon>Nocardioidaceae</taxon>
        <taxon>Nocardioides</taxon>
    </lineage>
</organism>
<comment type="caution">
    <text evidence="3">The sequence shown here is derived from an EMBL/GenBank/DDBJ whole genome shotgun (WGS) entry which is preliminary data.</text>
</comment>
<dbReference type="RefSeq" id="WP_344042392.1">
    <property type="nucleotide sequence ID" value="NZ_BAAAPB010000001.1"/>
</dbReference>
<sequence>MNLDQHLRAELGREADRQHAPAPDVESLIRGGRARRRRRTAARVGVAAAVAVLVGLGAYGVARIGSGGTAEPTTPSRAATPKTYEDTGGGTLAPGTYRMLVGVDGTGAEIHADVTFDDASWGADDYPVLYDTLGGAGSGGVAVYVPQGLSAGTGCLLSALNTNLADTPALLGDQLTELPQSTVLQSPGPVQMLGRPAVHVQLRIKNRCADVYRVAQTPYGGHGITYEPVRPVVIDFWVMDVRGASVIVETWHEVDVSSQMVDRLARTRDSITFVTGG</sequence>
<evidence type="ECO:0000256" key="2">
    <source>
        <dbReference type="SAM" id="Phobius"/>
    </source>
</evidence>
<keyword evidence="2" id="KW-0812">Transmembrane</keyword>
<evidence type="ECO:0000313" key="3">
    <source>
        <dbReference type="EMBL" id="GAA1950069.1"/>
    </source>
</evidence>
<accession>A0ABP5BPE9</accession>
<reference evidence="4" key="1">
    <citation type="journal article" date="2019" name="Int. J. Syst. Evol. Microbiol.">
        <title>The Global Catalogue of Microorganisms (GCM) 10K type strain sequencing project: providing services to taxonomists for standard genome sequencing and annotation.</title>
        <authorList>
            <consortium name="The Broad Institute Genomics Platform"/>
            <consortium name="The Broad Institute Genome Sequencing Center for Infectious Disease"/>
            <person name="Wu L."/>
            <person name="Ma J."/>
        </authorList>
    </citation>
    <scope>NUCLEOTIDE SEQUENCE [LARGE SCALE GENOMIC DNA]</scope>
    <source>
        <strain evidence="4">JCM 15309</strain>
    </source>
</reference>
<evidence type="ECO:0000313" key="4">
    <source>
        <dbReference type="Proteomes" id="UP001500571"/>
    </source>
</evidence>